<dbReference type="EMBL" id="SMFK01000003">
    <property type="protein sequence ID" value="TDD97824.1"/>
    <property type="molecule type" value="Genomic_DNA"/>
</dbReference>
<keyword evidence="3" id="KW-1185">Reference proteome</keyword>
<dbReference type="AlphaFoldDB" id="A0A4R5CK76"/>
<reference evidence="2 3" key="1">
    <citation type="submission" date="2019-03" db="EMBL/GenBank/DDBJ databases">
        <title>Flavobacterium AR-3-4 sp. nov. isolated from arctic soil.</title>
        <authorList>
            <person name="Chaudhary D.K."/>
        </authorList>
    </citation>
    <scope>NUCLEOTIDE SEQUENCE [LARGE SCALE GENOMIC DNA]</scope>
    <source>
        <strain evidence="2 3">AR-3-4</strain>
    </source>
</reference>
<protein>
    <recommendedName>
        <fullName evidence="1">Protein glutaminase domain-containing protein</fullName>
    </recommendedName>
</protein>
<dbReference type="InterPro" id="IPR041325">
    <property type="entry name" value="Gln_deamidase_2"/>
</dbReference>
<dbReference type="OrthoDB" id="798749at2"/>
<dbReference type="Pfam" id="PF18626">
    <property type="entry name" value="Gln_deamidase_2"/>
    <property type="match status" value="1"/>
</dbReference>
<dbReference type="Proteomes" id="UP000295479">
    <property type="component" value="Unassembled WGS sequence"/>
</dbReference>
<organism evidence="2 3">
    <name type="scientific">Flavobacterium cellulosilyticum</name>
    <dbReference type="NCBI Taxonomy" id="2541731"/>
    <lineage>
        <taxon>Bacteria</taxon>
        <taxon>Pseudomonadati</taxon>
        <taxon>Bacteroidota</taxon>
        <taxon>Flavobacteriia</taxon>
        <taxon>Flavobacteriales</taxon>
        <taxon>Flavobacteriaceae</taxon>
        <taxon>Flavobacterium</taxon>
    </lineage>
</organism>
<name>A0A4R5CK76_9FLAO</name>
<gene>
    <name evidence="2" type="ORF">E0F76_06900</name>
</gene>
<evidence type="ECO:0000313" key="3">
    <source>
        <dbReference type="Proteomes" id="UP000295479"/>
    </source>
</evidence>
<comment type="caution">
    <text evidence="2">The sequence shown here is derived from an EMBL/GenBank/DDBJ whole genome shotgun (WGS) entry which is preliminary data.</text>
</comment>
<feature type="domain" description="Protein glutaminase" evidence="1">
    <location>
        <begin position="23"/>
        <end position="133"/>
    </location>
</feature>
<dbReference type="Gene3D" id="3.10.620.30">
    <property type="match status" value="1"/>
</dbReference>
<accession>A0A4R5CK76</accession>
<evidence type="ECO:0000259" key="1">
    <source>
        <dbReference type="Pfam" id="PF18626"/>
    </source>
</evidence>
<proteinExistence type="predicted"/>
<sequence>MKKHPLLKPRKASVIDLTTANLLFAEIIQTGLPFGYQQANCHNISHYIRTFLESKGYQCAKIWAFAPIVYSTYSTKLISFTDKKNISPTGKIDWGYHVAPIIQVRIGTKVRKMVIDPGLFPKSPVRYRTWLAKLKTRKLIYLIMDSEWYLYNSSMIPNSQLQYDSNGFTNSIQPNVKLPDWFSDKLITDFFKYEEEALDQHWIEKGLAINETAMAFYNNEIKALLNSNLHNDLVSDYKMLVGNVFNFETIFRDNNWNYEMNDNFQFKHQNIIAKYREIYFSNLNKWIESHSKLNELIAHKQTI</sequence>
<evidence type="ECO:0000313" key="2">
    <source>
        <dbReference type="EMBL" id="TDD97824.1"/>
    </source>
</evidence>